<dbReference type="FunCoup" id="G0VDF0">
    <property type="interactions" value="171"/>
</dbReference>
<keyword evidence="4 6" id="KW-0809">Transit peptide</keyword>
<evidence type="ECO:0000256" key="6">
    <source>
        <dbReference type="RuleBase" id="RU362136"/>
    </source>
</evidence>
<dbReference type="eggNOG" id="ENOG502RXUX">
    <property type="taxonomic scope" value="Eukaryota"/>
</dbReference>
<accession>G0VDF0</accession>
<comment type="function">
    <text evidence="6">Required for translation of the mitochondrial OLI1 transcript encoding subunit 9 of mitochondrial ATP synthase.</text>
</comment>
<name>G0VDF0_NAUCA</name>
<comment type="subcellular location">
    <subcellularLocation>
        <location evidence="1 6">Mitochondrion</location>
    </subcellularLocation>
</comment>
<organism evidence="7 8">
    <name type="scientific">Naumovozyma castellii</name>
    <name type="common">Yeast</name>
    <name type="synonym">Saccharomyces castellii</name>
    <dbReference type="NCBI Taxonomy" id="27288"/>
    <lineage>
        <taxon>Eukaryota</taxon>
        <taxon>Fungi</taxon>
        <taxon>Dikarya</taxon>
        <taxon>Ascomycota</taxon>
        <taxon>Saccharomycotina</taxon>
        <taxon>Saccharomycetes</taxon>
        <taxon>Saccharomycetales</taxon>
        <taxon>Saccharomycetaceae</taxon>
        <taxon>Naumovozyma</taxon>
    </lineage>
</organism>
<dbReference type="InParanoid" id="G0VDF0"/>
<dbReference type="OMA" id="CKVEANE"/>
<dbReference type="AlphaFoldDB" id="G0VDF0"/>
<evidence type="ECO:0000256" key="3">
    <source>
        <dbReference type="ARBA" id="ARBA00022845"/>
    </source>
</evidence>
<keyword evidence="3 6" id="KW-0810">Translation regulation</keyword>
<keyword evidence="8" id="KW-1185">Reference proteome</keyword>
<evidence type="ECO:0000313" key="7">
    <source>
        <dbReference type="EMBL" id="CCC69512.1"/>
    </source>
</evidence>
<keyword evidence="5 6" id="KW-0496">Mitochondrion</keyword>
<dbReference type="InterPro" id="IPR031467">
    <property type="entry name" value="Aep1"/>
</dbReference>
<dbReference type="GO" id="GO:0005739">
    <property type="term" value="C:mitochondrion"/>
    <property type="evidence" value="ECO:0007669"/>
    <property type="project" value="UniProtKB-SubCell"/>
</dbReference>
<dbReference type="GO" id="GO:0045182">
    <property type="term" value="F:translation regulator activity"/>
    <property type="evidence" value="ECO:0007669"/>
    <property type="project" value="InterPro"/>
</dbReference>
<dbReference type="KEGG" id="ncs:NCAS_0C05220"/>
<dbReference type="Proteomes" id="UP000001640">
    <property type="component" value="Chromosome 3"/>
</dbReference>
<dbReference type="OrthoDB" id="4064791at2759"/>
<evidence type="ECO:0000256" key="5">
    <source>
        <dbReference type="ARBA" id="ARBA00023128"/>
    </source>
</evidence>
<reference evidence="7 8" key="1">
    <citation type="journal article" date="2011" name="Proc. Natl. Acad. Sci. U.S.A.">
        <title>Evolutionary erosion of yeast sex chromosomes by mating-type switching accidents.</title>
        <authorList>
            <person name="Gordon J.L."/>
            <person name="Armisen D."/>
            <person name="Proux-Wera E."/>
            <person name="Oheigeartaigh S.S."/>
            <person name="Byrne K.P."/>
            <person name="Wolfe K.H."/>
        </authorList>
    </citation>
    <scope>NUCLEOTIDE SEQUENCE [LARGE SCALE GENOMIC DNA]</scope>
    <source>
        <strain evidence="8">ATCC 76901 / BCRC 22586 / CBS 4309 / NBRC 1992 / NRRL Y-12630</strain>
    </source>
</reference>
<gene>
    <name evidence="7" type="primary">NCAS0C05220</name>
    <name evidence="7" type="ordered locus">NCAS_0C05220</name>
</gene>
<sequence length="488" mass="56920">MQHLRLYSTVETLSKELPKLSKNNNTILQYREPIAPSNVLHPFYEPSKLEKFTLCFTENNPTLCNGEAIIPTVTKRSNWPKPKLVNGSITFNTSRGINKWLEEYRALKDSGHRTVHFTRINKEADVKDFLKPCFLNELSHPELKQLFTTLKEERGIEYIYASINNIVLENKGLFHEDLYQFLLQDSRINKIESLTLIVKSINHHLHSVIDHLNLIDPLLLRIMIAIQERNFPITEEMTKSLMKLLESINERFNIKNCLYSFHPITRQYLLDFFLQAEKLTESKTLISSIVADKRIPEDQSVLQYFQLLDKFFKNDKSNSFFLNKLLCLSDILPILRSSKNPLMFKYIIQVCRTFNEVESLIRIMRECEGNCKELILSTMDSFIVQTNSFSVDEMTNSANLSTLYGLTKELCRDEVPNELIIKFLLAFALNQNYFMMSLLIARSNLTLTSQVINQIQENIGKRRVIHGNVGYDERSKEIFMQKILLINK</sequence>
<comment type="similarity">
    <text evidence="2 6">Belongs to the AEP1 family.</text>
</comment>
<evidence type="ECO:0000256" key="4">
    <source>
        <dbReference type="ARBA" id="ARBA00022946"/>
    </source>
</evidence>
<evidence type="ECO:0000256" key="1">
    <source>
        <dbReference type="ARBA" id="ARBA00004173"/>
    </source>
</evidence>
<evidence type="ECO:0000256" key="2">
    <source>
        <dbReference type="ARBA" id="ARBA00008176"/>
    </source>
</evidence>
<protein>
    <recommendedName>
        <fullName evidence="6">ATPase expression protein 1</fullName>
    </recommendedName>
</protein>
<dbReference type="EMBL" id="HE576754">
    <property type="protein sequence ID" value="CCC69512.1"/>
    <property type="molecule type" value="Genomic_DNA"/>
</dbReference>
<dbReference type="GeneID" id="96903093"/>
<evidence type="ECO:0000313" key="8">
    <source>
        <dbReference type="Proteomes" id="UP000001640"/>
    </source>
</evidence>
<dbReference type="Pfam" id="PF17049">
    <property type="entry name" value="AEP1"/>
    <property type="match status" value="1"/>
</dbReference>
<dbReference type="RefSeq" id="XP_003675876.1">
    <property type="nucleotide sequence ID" value="XM_003675828.1"/>
</dbReference>
<reference key="2">
    <citation type="submission" date="2011-08" db="EMBL/GenBank/DDBJ databases">
        <title>Genome sequence of Naumovozyma castellii.</title>
        <authorList>
            <person name="Gordon J.L."/>
            <person name="Armisen D."/>
            <person name="Proux-Wera E."/>
            <person name="OhEigeartaigh S.S."/>
            <person name="Byrne K.P."/>
            <person name="Wolfe K.H."/>
        </authorList>
    </citation>
    <scope>NUCLEOTIDE SEQUENCE</scope>
    <source>
        <strain>Type strain:CBS 4309</strain>
    </source>
</reference>
<dbReference type="HOGENOM" id="CLU_035453_0_0_1"/>
<proteinExistence type="inferred from homology"/>